<dbReference type="AlphaFoldDB" id="A0A840YEY1"/>
<gene>
    <name evidence="2" type="ORF">FHT02_000534</name>
</gene>
<dbReference type="EMBL" id="JACIJF010000001">
    <property type="protein sequence ID" value="MBB5709328.1"/>
    <property type="molecule type" value="Genomic_DNA"/>
</dbReference>
<keyword evidence="3" id="KW-1185">Reference proteome</keyword>
<accession>A0A840YEY1</accession>
<organism evidence="2 3">
    <name type="scientific">Sphingomonas xinjiangensis</name>
    <dbReference type="NCBI Taxonomy" id="643568"/>
    <lineage>
        <taxon>Bacteria</taxon>
        <taxon>Pseudomonadati</taxon>
        <taxon>Pseudomonadota</taxon>
        <taxon>Alphaproteobacteria</taxon>
        <taxon>Sphingomonadales</taxon>
        <taxon>Sphingomonadaceae</taxon>
        <taxon>Sphingomonas</taxon>
    </lineage>
</organism>
<dbReference type="Proteomes" id="UP000527143">
    <property type="component" value="Unassembled WGS sequence"/>
</dbReference>
<sequence length="363" mass="39592">MAWITDSLRSAIGSAVRLNPFARFAASTSAPAVFNHQLALAAYMSSGMMKKVISIPAADRTQKWRDWQAPKDVIAQIEREEKRLGLRAKVKQAEVLRGVGGGAILIITAGSHEQPLTPAQIAQGGIIALNVVSRWEIQGRDWVRNLADPLNGQPLMFEIQAETGTQKIHPSRVICFRGEPLPAGSAAGDEEKFWGDSRLLRVFCEVQRSDETQAWFSQLVKKAKLLRIGIPNLTDFTATSEGQQKLASRVALIAEGESTLNATVFAAASGAESPGETITDYQITWNGIPAVMDAFNQQVAAVSDIPFTRLMGRSPAGMNATGEHDNDNWNDAVSMGRRTRFAPAWRRWTRSCCAPLALPSPMP</sequence>
<feature type="domain" description="Anti-CBASS protein Acb1-like N-terminal" evidence="1">
    <location>
        <begin position="39"/>
        <end position="347"/>
    </location>
</feature>
<evidence type="ECO:0000313" key="3">
    <source>
        <dbReference type="Proteomes" id="UP000527143"/>
    </source>
</evidence>
<dbReference type="InterPro" id="IPR024459">
    <property type="entry name" value="Acb1-like_N"/>
</dbReference>
<proteinExistence type="predicted"/>
<name>A0A840YEY1_9SPHN</name>
<protein>
    <recommendedName>
        <fullName evidence="1">Anti-CBASS protein Acb1-like N-terminal domain-containing protein</fullName>
    </recommendedName>
</protein>
<evidence type="ECO:0000313" key="2">
    <source>
        <dbReference type="EMBL" id="MBB5709328.1"/>
    </source>
</evidence>
<comment type="caution">
    <text evidence="2">The sequence shown here is derived from an EMBL/GenBank/DDBJ whole genome shotgun (WGS) entry which is preliminary data.</text>
</comment>
<reference evidence="2 3" key="1">
    <citation type="submission" date="2020-08" db="EMBL/GenBank/DDBJ databases">
        <title>Genomic Encyclopedia of Type Strains, Phase IV (KMG-IV): sequencing the most valuable type-strain genomes for metagenomic binning, comparative biology and taxonomic classification.</title>
        <authorList>
            <person name="Goeker M."/>
        </authorList>
    </citation>
    <scope>NUCLEOTIDE SEQUENCE [LARGE SCALE GENOMIC DNA]</scope>
    <source>
        <strain evidence="2 3">DSM 26736</strain>
    </source>
</reference>
<dbReference type="Pfam" id="PF06381">
    <property type="entry name" value="Phage_portal_3"/>
    <property type="match status" value="1"/>
</dbReference>
<evidence type="ECO:0000259" key="1">
    <source>
        <dbReference type="Pfam" id="PF06381"/>
    </source>
</evidence>